<keyword evidence="2" id="KW-1185">Reference proteome</keyword>
<evidence type="ECO:0000313" key="1">
    <source>
        <dbReference type="EMBL" id="KAJ8670786.1"/>
    </source>
</evidence>
<dbReference type="EMBL" id="CM056743">
    <property type="protein sequence ID" value="KAJ8670786.1"/>
    <property type="molecule type" value="Genomic_DNA"/>
</dbReference>
<evidence type="ECO:0000313" key="2">
    <source>
        <dbReference type="Proteomes" id="UP001239111"/>
    </source>
</evidence>
<name>A0ACC2NIP1_9HYME</name>
<protein>
    <submittedName>
        <fullName evidence="1">Uncharacterized protein</fullName>
    </submittedName>
</protein>
<organism evidence="1 2">
    <name type="scientific">Eretmocerus hayati</name>
    <dbReference type="NCBI Taxonomy" id="131215"/>
    <lineage>
        <taxon>Eukaryota</taxon>
        <taxon>Metazoa</taxon>
        <taxon>Ecdysozoa</taxon>
        <taxon>Arthropoda</taxon>
        <taxon>Hexapoda</taxon>
        <taxon>Insecta</taxon>
        <taxon>Pterygota</taxon>
        <taxon>Neoptera</taxon>
        <taxon>Endopterygota</taxon>
        <taxon>Hymenoptera</taxon>
        <taxon>Apocrita</taxon>
        <taxon>Proctotrupomorpha</taxon>
        <taxon>Chalcidoidea</taxon>
        <taxon>Aphelinidae</taxon>
        <taxon>Aphelininae</taxon>
        <taxon>Eretmocerus</taxon>
    </lineage>
</organism>
<feature type="non-terminal residue" evidence="1">
    <location>
        <position position="1943"/>
    </location>
</feature>
<reference evidence="1" key="1">
    <citation type="submission" date="2023-04" db="EMBL/GenBank/DDBJ databases">
        <title>A chromosome-level genome assembly of the parasitoid wasp Eretmocerus hayati.</title>
        <authorList>
            <person name="Zhong Y."/>
            <person name="Liu S."/>
            <person name="Liu Y."/>
        </authorList>
    </citation>
    <scope>NUCLEOTIDE SEQUENCE</scope>
    <source>
        <strain evidence="1">ZJU_SS_LIU_2023</strain>
    </source>
</reference>
<sequence>MLGLTVIYQPREGSELTVEQASSDKELVKRLEGIVVHWTRQIRIALGDQDQSTAGELLSFKDEYDFWLYRYDNLRGLTQQLQMPRSRRVLSILEKARSTHLRQIKSLEDEIRQATRISKSNVEFLGMLKESCATVEACSSPMLLFQHLPNIIQLCRVIWTNSPYMGSEERMTRLFQVIGSQVISVCRKSVPLQDLFGGQTRKTIGALLHCIIACQQYKDLYNGIAAAHSKLTAHKWNLKNDQVFRYIDVFVVRCHNLIEICQALIDFARMDETREMPRIQFGGTRGTEHELSYARLEERFAVLVHWLRQICHKILDVRQSSWYDDMSRFRNETRRLESDVENLMEDSFEEVGNIEESAHAMHCFRYFMHRDNLQKQFDKKTDLIWQLLDDEVSATKDQMLAEKSEYPSLSPFFAGRALNLRAKASRLRRLASLLRDSTWQRREGESNGPSASNSHEEALQRGELLADSIASRQAELCRKWLAEIGDSPQSRLERRLMRYQQFQPDESGAPSQLNERDSPKRLECNIDPRILQLCEEATAWADLRFDLPVHVQQIVGRWQTLQFVYENVLAIVGAYNRIVRALSDDETMLFRELIRQVDKKIRPGLTNLTWNSDYIEEYIKDCNTQTAKLQEFLDTYKRCNVEIFKIIESVCDVTMLKIKPAYAYDLDELQAEIELMRIETAEIYSKKMKSILQYLLVVFEGFQPVIASSLNEWRRYLMNFDRLLEEALKVSIKNSLLVMYEALHGDGATSPTALLQIKADLIDSKINFLPTLTDVARMVSEIFQKILDSMKKIPRLVEKFELHDSQTKSLAKVYAEDEDLDHLRQMLNNEVSHCFTQVQNYLTTWEPFRDIWEVNKELFIQRYEKLKPTVSLFDADIARYSEVANNVTLQETVALVHFLEINTDLLKAAIVEQCDLWQQKLTGLLLRLTEEQVHHIYKYAADNGVRVTKEPTDLITMQASLQLFEKLTSEIPKVEEEFPKIRQQYETLGRYEVPMSLELKRKVRDIDDCWVSYRKQMNSFEKILSVRKEEFRNNLIHDDAQLRESANQIFQQFLQNAPFTADWTTRNAKHWLINFRRKVNSVRDKLAKLKKDLTIFSISQPDSAELNTLLQDLTTLELVWKLTEQWDKAWERYKAGNFWSIELEDMEQTANDLFRKLTKLSRELKEKHWSIVDSTRSRVDKFRRTLPLIIDLKNPAMRERHWKKVMKIIGRDFDQNSDGFTLDAIADMQMYNFTEEIADTSNAATMELAIETGLKSISDVWEQMFVTMVPYKTMGIYRLTTVDDIVQTLEEHQVQLSAMKSTKFVEAFALEVDHWERSLSTVGEILEMVLSVQKGYMYLDNIFSAEDIRQQLPQETLEFDNLTSSWREITARMADAKLALKATHDPPNLFHILGELNIKLESLQRELEQYLETKRHVFPRFYFISNDDLLEILANSKKPELIQPHIKKLFEGIKNLKLGKSISGKSVAEGMSSAEGELVEFSQPVLLEGPVEQWLCKIEMAMRDNLREILRQCRAALRKMSAKRDKWVKEWQSQPGITSTQIQWTADCTRVLLQCKLFESKKPLKKLKKRQNQALAKYSEAIRGNLDKLQRLKFKAIVVIEIHARDVIEKMYKSNTRDVSAFEWLSQLRFYWDRDIDDCIVRQTNTSFIYGYEYLGNSERLVITPLTDRCYITLTTALHLHRGGSPKGPAGTGKTETVKDLGKALGFNVIVVNCSEGLDYKSMGRMFSGLAQTGAWGCFDEFNRINIEVLSVVAQQILSILTALAQKSTRFIFEGTEISLVHTCGVFITMNPGYAGRTELPDNLKSMFRPISMMVPDISMIAEINLFGEGFQNTRSLAKKVDTLYSLAKQQLSKQFHYDFGLRGIVTLTRYAGKKRRLLPHLPEEEVVILAMNDMNIAKLTADDLPLFIGITSDLFPGVQVPTVDYKEFIAYITDEALKLKLQ</sequence>
<proteinExistence type="predicted"/>
<dbReference type="Proteomes" id="UP001239111">
    <property type="component" value="Chromosome 3"/>
</dbReference>
<comment type="caution">
    <text evidence="1">The sequence shown here is derived from an EMBL/GenBank/DDBJ whole genome shotgun (WGS) entry which is preliminary data.</text>
</comment>
<accession>A0ACC2NIP1</accession>
<gene>
    <name evidence="1" type="ORF">QAD02_002045</name>
</gene>